<dbReference type="Pfam" id="PF09911">
    <property type="entry name" value="DUF2140"/>
    <property type="match status" value="1"/>
</dbReference>
<keyword evidence="1" id="KW-1133">Transmembrane helix</keyword>
<protein>
    <submittedName>
        <fullName evidence="2">DUF2140 family protein</fullName>
    </submittedName>
</protein>
<feature type="transmembrane region" description="Helical" evidence="1">
    <location>
        <begin position="7"/>
        <end position="27"/>
    </location>
</feature>
<dbReference type="OrthoDB" id="2412610at2"/>
<name>A0A5C6WBB6_9BACI</name>
<comment type="caution">
    <text evidence="2">The sequence shown here is derived from an EMBL/GenBank/DDBJ whole genome shotgun (WGS) entry which is preliminary data.</text>
</comment>
<gene>
    <name evidence="2" type="ORF">FS935_03060</name>
</gene>
<accession>A0A5C6WBB6</accession>
<dbReference type="Proteomes" id="UP000321363">
    <property type="component" value="Unassembled WGS sequence"/>
</dbReference>
<dbReference type="EMBL" id="VOQF01000001">
    <property type="protein sequence ID" value="TXC93189.1"/>
    <property type="molecule type" value="Genomic_DNA"/>
</dbReference>
<dbReference type="InterPro" id="IPR018672">
    <property type="entry name" value="DUF2140"/>
</dbReference>
<keyword evidence="3" id="KW-1185">Reference proteome</keyword>
<evidence type="ECO:0000256" key="1">
    <source>
        <dbReference type="SAM" id="Phobius"/>
    </source>
</evidence>
<evidence type="ECO:0000313" key="2">
    <source>
        <dbReference type="EMBL" id="TXC93189.1"/>
    </source>
</evidence>
<sequence>MKKWKMLFLILVGLNLFVLIIFLAFLFSPTDSSNRIEKAKPIETENTVPFLISSQKEDLTRLINRYLEKEADQDNLQYTVELEDEVNVYGSIKAFNKDINMKLILEPVVKEDGNVQLHVEELSIGQLKLPVSYVLKYMNTYYELPSYVVIDSSEKVIDIYLDELTFKNGLSARAESFNLKNDDITFTLYVPMP</sequence>
<evidence type="ECO:0000313" key="3">
    <source>
        <dbReference type="Proteomes" id="UP000321363"/>
    </source>
</evidence>
<reference evidence="2 3" key="1">
    <citation type="journal article" date="2005" name="Int. J. Syst. Evol. Microbiol.">
        <title>Bacillus litoralis sp. nov., isolated from a tidal flat of the Yellow Sea in Korea.</title>
        <authorList>
            <person name="Yoon J.H."/>
            <person name="Oh T.K."/>
        </authorList>
    </citation>
    <scope>NUCLEOTIDE SEQUENCE [LARGE SCALE GENOMIC DNA]</scope>
    <source>
        <strain evidence="2 3">SW-211</strain>
    </source>
</reference>
<proteinExistence type="predicted"/>
<dbReference type="AlphaFoldDB" id="A0A5C6WBB6"/>
<dbReference type="RefSeq" id="WP_146946048.1">
    <property type="nucleotide sequence ID" value="NZ_VOQF01000001.1"/>
</dbReference>
<keyword evidence="1" id="KW-0812">Transmembrane</keyword>
<organism evidence="2 3">
    <name type="scientific">Metabacillus litoralis</name>
    <dbReference type="NCBI Taxonomy" id="152268"/>
    <lineage>
        <taxon>Bacteria</taxon>
        <taxon>Bacillati</taxon>
        <taxon>Bacillota</taxon>
        <taxon>Bacilli</taxon>
        <taxon>Bacillales</taxon>
        <taxon>Bacillaceae</taxon>
        <taxon>Metabacillus</taxon>
    </lineage>
</organism>
<keyword evidence="1" id="KW-0472">Membrane</keyword>